<reference evidence="3 4" key="1">
    <citation type="journal article" date="2024" name="Science">
        <title>Giant polyketide synthase enzymes in the biosynthesis of giant marine polyether toxins.</title>
        <authorList>
            <person name="Fallon T.R."/>
            <person name="Shende V.V."/>
            <person name="Wierzbicki I.H."/>
            <person name="Pendleton A.L."/>
            <person name="Watervoot N.F."/>
            <person name="Auber R.P."/>
            <person name="Gonzalez D.J."/>
            <person name="Wisecaver J.H."/>
            <person name="Moore B.S."/>
        </authorList>
    </citation>
    <scope>NUCLEOTIDE SEQUENCE [LARGE SCALE GENOMIC DNA]</scope>
    <source>
        <strain evidence="3 4">12B1</strain>
    </source>
</reference>
<protein>
    <submittedName>
        <fullName evidence="3">Uncharacterized protein</fullName>
    </submittedName>
</protein>
<dbReference type="SMART" id="SM00855">
    <property type="entry name" value="PGAM"/>
    <property type="match status" value="1"/>
</dbReference>
<evidence type="ECO:0000256" key="2">
    <source>
        <dbReference type="SAM" id="SignalP"/>
    </source>
</evidence>
<dbReference type="InterPro" id="IPR001345">
    <property type="entry name" value="PG/BPGM_mutase_AS"/>
</dbReference>
<evidence type="ECO:0000256" key="1">
    <source>
        <dbReference type="PIRSR" id="PIRSR613078-2"/>
    </source>
</evidence>
<dbReference type="SUPFAM" id="SSF53254">
    <property type="entry name" value="Phosphoglycerate mutase-like"/>
    <property type="match status" value="1"/>
</dbReference>
<dbReference type="CDD" id="cd07067">
    <property type="entry name" value="HP_PGM_like"/>
    <property type="match status" value="1"/>
</dbReference>
<accession>A0AB34K5M5</accession>
<dbReference type="Pfam" id="PF00300">
    <property type="entry name" value="His_Phos_1"/>
    <property type="match status" value="1"/>
</dbReference>
<dbReference type="InterPro" id="IPR013078">
    <property type="entry name" value="His_Pase_superF_clade-1"/>
</dbReference>
<keyword evidence="2" id="KW-0732">Signal</keyword>
<proteinExistence type="predicted"/>
<dbReference type="Gene3D" id="3.40.50.1240">
    <property type="entry name" value="Phosphoglycerate mutase-like"/>
    <property type="match status" value="1"/>
</dbReference>
<dbReference type="InterPro" id="IPR052765">
    <property type="entry name" value="PGM-Related"/>
</dbReference>
<dbReference type="PANTHER" id="PTHR46192">
    <property type="entry name" value="BROAD-RANGE ACID PHOSPHATASE DET1"/>
    <property type="match status" value="1"/>
</dbReference>
<comment type="caution">
    <text evidence="3">The sequence shown here is derived from an EMBL/GenBank/DDBJ whole genome shotgun (WGS) entry which is preliminary data.</text>
</comment>
<feature type="chain" id="PRO_5044232922" evidence="2">
    <location>
        <begin position="20"/>
        <end position="385"/>
    </location>
</feature>
<organism evidence="3 4">
    <name type="scientific">Prymnesium parvum</name>
    <name type="common">Toxic golden alga</name>
    <dbReference type="NCBI Taxonomy" id="97485"/>
    <lineage>
        <taxon>Eukaryota</taxon>
        <taxon>Haptista</taxon>
        <taxon>Haptophyta</taxon>
        <taxon>Prymnesiophyceae</taxon>
        <taxon>Prymnesiales</taxon>
        <taxon>Prymnesiaceae</taxon>
        <taxon>Prymnesium</taxon>
    </lineage>
</organism>
<dbReference type="AlphaFoldDB" id="A0AB34K5M5"/>
<dbReference type="GO" id="GO:0003824">
    <property type="term" value="F:catalytic activity"/>
    <property type="evidence" value="ECO:0007669"/>
    <property type="project" value="InterPro"/>
</dbReference>
<name>A0AB34K5M5_PRYPA</name>
<evidence type="ECO:0000313" key="3">
    <source>
        <dbReference type="EMBL" id="KAL1527694.1"/>
    </source>
</evidence>
<dbReference type="Proteomes" id="UP001515480">
    <property type="component" value="Unassembled WGS sequence"/>
</dbReference>
<feature type="signal peptide" evidence="2">
    <location>
        <begin position="1"/>
        <end position="19"/>
    </location>
</feature>
<gene>
    <name evidence="3" type="ORF">AB1Y20_009080</name>
</gene>
<dbReference type="InterPro" id="IPR029033">
    <property type="entry name" value="His_PPase_superfam"/>
</dbReference>
<evidence type="ECO:0000313" key="4">
    <source>
        <dbReference type="Proteomes" id="UP001515480"/>
    </source>
</evidence>
<keyword evidence="4" id="KW-1185">Reference proteome</keyword>
<feature type="binding site" evidence="1">
    <location>
        <position position="199"/>
    </location>
    <ligand>
        <name>substrate</name>
    </ligand>
</feature>
<dbReference type="EMBL" id="JBGBPQ010000002">
    <property type="protein sequence ID" value="KAL1527694.1"/>
    <property type="molecule type" value="Genomic_DNA"/>
</dbReference>
<dbReference type="PROSITE" id="PS00175">
    <property type="entry name" value="PG_MUTASE"/>
    <property type="match status" value="1"/>
</dbReference>
<feature type="binding site" evidence="1">
    <location>
        <begin position="139"/>
        <end position="146"/>
    </location>
    <ligand>
        <name>substrate</name>
    </ligand>
</feature>
<sequence length="385" mass="42932">MMMARVALIILLALGGLEAAERPLKVAIEEAGRHSNATVDTDREGKALGEGAEVRTVLPQNGRTSENAVGEDVAARVQGSACSESHAEPVRVQLPYPTACALEVVDSEGKVVCAAPSTPSHGAPVARGPRRPRRIVLIRHGQSQGNVDESTYSHTPDWKIGLTDLGREQALRAGQQLARILATDSKRSRVFIYTSPYTRCLQTLEAVVEGAGLTEDSITSRIEEPRIHSCAQDFGNFQDAEAMAEYKAMRGRFGRFFYRFPYGESGADVYDRVSTWMESLFREMEYGGITEDTTVVLVTHGLTARLFLMRWYHWSVKIFEETHNPGNAQLIVMEREPSQRGVYYKLSQESRAAITLPEQVLQHEDYERQRQIKISANMFSMAHDQ</sequence>